<feature type="region of interest" description="Disordered" evidence="1">
    <location>
        <begin position="1"/>
        <end position="31"/>
    </location>
</feature>
<accession>A0AAW1UB23</accession>
<name>A0AAW1UB23_9CUCU</name>
<dbReference type="Proteomes" id="UP001431783">
    <property type="component" value="Unassembled WGS sequence"/>
</dbReference>
<proteinExistence type="predicted"/>
<evidence type="ECO:0000313" key="2">
    <source>
        <dbReference type="EMBL" id="KAK9878115.1"/>
    </source>
</evidence>
<dbReference type="AlphaFoldDB" id="A0AAW1UB23"/>
<protein>
    <submittedName>
        <fullName evidence="2">Uncharacterized protein</fullName>
    </submittedName>
</protein>
<gene>
    <name evidence="2" type="ORF">WA026_021131</name>
</gene>
<organism evidence="2 3">
    <name type="scientific">Henosepilachna vigintioctopunctata</name>
    <dbReference type="NCBI Taxonomy" id="420089"/>
    <lineage>
        <taxon>Eukaryota</taxon>
        <taxon>Metazoa</taxon>
        <taxon>Ecdysozoa</taxon>
        <taxon>Arthropoda</taxon>
        <taxon>Hexapoda</taxon>
        <taxon>Insecta</taxon>
        <taxon>Pterygota</taxon>
        <taxon>Neoptera</taxon>
        <taxon>Endopterygota</taxon>
        <taxon>Coleoptera</taxon>
        <taxon>Polyphaga</taxon>
        <taxon>Cucujiformia</taxon>
        <taxon>Coccinelloidea</taxon>
        <taxon>Coccinellidae</taxon>
        <taxon>Epilachninae</taxon>
        <taxon>Epilachnini</taxon>
        <taxon>Henosepilachna</taxon>
    </lineage>
</organism>
<evidence type="ECO:0000313" key="3">
    <source>
        <dbReference type="Proteomes" id="UP001431783"/>
    </source>
</evidence>
<comment type="caution">
    <text evidence="2">The sequence shown here is derived from an EMBL/GenBank/DDBJ whole genome shotgun (WGS) entry which is preliminary data.</text>
</comment>
<evidence type="ECO:0000256" key="1">
    <source>
        <dbReference type="SAM" id="MobiDB-lite"/>
    </source>
</evidence>
<dbReference type="EMBL" id="JARQZJ010000046">
    <property type="protein sequence ID" value="KAK9878115.1"/>
    <property type="molecule type" value="Genomic_DNA"/>
</dbReference>
<sequence>MKSSELKNASPIRLSKHLVSNNPSQEKDVDDIPLTRMVQSTDEDDNIPLAKLVAQLQKSTATEQRIEIEEFIGIDDNVTVCALAAEE</sequence>
<reference evidence="2 3" key="1">
    <citation type="submission" date="2023-03" db="EMBL/GenBank/DDBJ databases">
        <title>Genome insight into feeding habits of ladybird beetles.</title>
        <authorList>
            <person name="Li H.-S."/>
            <person name="Huang Y.-H."/>
            <person name="Pang H."/>
        </authorList>
    </citation>
    <scope>NUCLEOTIDE SEQUENCE [LARGE SCALE GENOMIC DNA]</scope>
    <source>
        <strain evidence="2">SYSU_2023b</strain>
        <tissue evidence="2">Whole body</tissue>
    </source>
</reference>
<keyword evidence="3" id="KW-1185">Reference proteome</keyword>